<gene>
    <name evidence="4" type="ORF">SAMN04488570_0205</name>
</gene>
<dbReference type="PANTHER" id="PTHR47628">
    <property type="match status" value="1"/>
</dbReference>
<evidence type="ECO:0000256" key="1">
    <source>
        <dbReference type="ARBA" id="ARBA00010062"/>
    </source>
</evidence>
<organism evidence="4 5">
    <name type="scientific">Nocardioides scoriae</name>
    <dbReference type="NCBI Taxonomy" id="642780"/>
    <lineage>
        <taxon>Bacteria</taxon>
        <taxon>Bacillati</taxon>
        <taxon>Actinomycetota</taxon>
        <taxon>Actinomycetes</taxon>
        <taxon>Propionibacteriales</taxon>
        <taxon>Nocardioidaceae</taxon>
        <taxon>Nocardioides</taxon>
    </lineage>
</organism>
<dbReference type="AlphaFoldDB" id="A0A1H1LG17"/>
<evidence type="ECO:0000256" key="2">
    <source>
        <dbReference type="ARBA" id="ARBA00022729"/>
    </source>
</evidence>
<keyword evidence="2" id="KW-0732">Signal</keyword>
<protein>
    <submittedName>
        <fullName evidence="4">ABC-type branched-chain amino acid transport system, substrate-binding protein</fullName>
    </submittedName>
</protein>
<evidence type="ECO:0000313" key="4">
    <source>
        <dbReference type="EMBL" id="SDR73541.1"/>
    </source>
</evidence>
<dbReference type="InterPro" id="IPR028081">
    <property type="entry name" value="Leu-bd"/>
</dbReference>
<feature type="domain" description="Leucine-binding protein" evidence="3">
    <location>
        <begin position="19"/>
        <end position="312"/>
    </location>
</feature>
<dbReference type="PANTHER" id="PTHR47628:SF1">
    <property type="entry name" value="ALIPHATIC AMIDASE EXPRESSION-REGULATING PROTEIN"/>
    <property type="match status" value="1"/>
</dbReference>
<reference evidence="5" key="1">
    <citation type="submission" date="2016-10" db="EMBL/GenBank/DDBJ databases">
        <authorList>
            <person name="Varghese N."/>
            <person name="Submissions S."/>
        </authorList>
    </citation>
    <scope>NUCLEOTIDE SEQUENCE [LARGE SCALE GENOMIC DNA]</scope>
    <source>
        <strain evidence="5">DSM 22127</strain>
    </source>
</reference>
<evidence type="ECO:0000259" key="3">
    <source>
        <dbReference type="Pfam" id="PF13458"/>
    </source>
</evidence>
<accession>A0A1H1LG17</accession>
<name>A0A1H1LG17_9ACTN</name>
<dbReference type="Gene3D" id="3.40.50.2300">
    <property type="match status" value="2"/>
</dbReference>
<dbReference type="Pfam" id="PF13458">
    <property type="entry name" value="Peripla_BP_6"/>
    <property type="match status" value="1"/>
</dbReference>
<evidence type="ECO:0000313" key="5">
    <source>
        <dbReference type="Proteomes" id="UP000198859"/>
    </source>
</evidence>
<dbReference type="STRING" id="642780.SAMN04488570_0205"/>
<keyword evidence="5" id="KW-1185">Reference proteome</keyword>
<sequence length="371" mass="39155">MALTDPLEARLVPRPAGRLRVGLVIPQSGPLGLTGPSALDAALLAAHEVNTGDRVRGRALDLVLVDGGRRPAEVAAEVAALTAVGAVDALVGFHTSDVHRAIETVVGGRTPYVFTPPHEGGRRRAGVVCLGPDPARQLRGPIAWLTRTHLLRRWALVGSDYIWPRSVHRHARRLVAEQGAAVVLEARVPLGGVDERLDRLLDDLATSRADAVLLSLVGRDLAAFNAAARAAGLDRRLVRLSGALEENGLMASDGDRTGTLYAAMSSFTSLTDDAHLDLAARHAALLGPQAPVLDSYAEGVHDGIHLVASLASRDALDALVATDRTPLSRSAPEVGAVRSRRGMHLARAEAFGFEVVAGAPTGRTRDPSIWK</sequence>
<proteinExistence type="inferred from homology"/>
<dbReference type="SUPFAM" id="SSF53822">
    <property type="entry name" value="Periplasmic binding protein-like I"/>
    <property type="match status" value="1"/>
</dbReference>
<dbReference type="Proteomes" id="UP000198859">
    <property type="component" value="Chromosome I"/>
</dbReference>
<comment type="similarity">
    <text evidence="1">Belongs to the leucine-binding protein family.</text>
</comment>
<dbReference type="InterPro" id="IPR028082">
    <property type="entry name" value="Peripla_BP_I"/>
</dbReference>
<dbReference type="EMBL" id="LT629757">
    <property type="protein sequence ID" value="SDR73541.1"/>
    <property type="molecule type" value="Genomic_DNA"/>
</dbReference>